<dbReference type="PROSITE" id="PS51044">
    <property type="entry name" value="ZF_SP_RING"/>
    <property type="match status" value="1"/>
</dbReference>
<keyword evidence="9" id="KW-0539">Nucleus</keyword>
<feature type="domain" description="SAP" evidence="12">
    <location>
        <begin position="13"/>
        <end position="47"/>
    </location>
</feature>
<gene>
    <name evidence="14" type="primary">SIZ1</name>
</gene>
<dbReference type="UniPathway" id="UPA00886"/>
<evidence type="ECO:0000256" key="1">
    <source>
        <dbReference type="ARBA" id="ARBA00004123"/>
    </source>
</evidence>
<keyword evidence="7" id="KW-0833">Ubl conjugation pathway</keyword>
<dbReference type="InterPro" id="IPR019786">
    <property type="entry name" value="Zinc_finger_PHD-type_CS"/>
</dbReference>
<dbReference type="SUPFAM" id="SSF68906">
    <property type="entry name" value="SAP domain"/>
    <property type="match status" value="1"/>
</dbReference>
<evidence type="ECO:0000256" key="7">
    <source>
        <dbReference type="ARBA" id="ARBA00022786"/>
    </source>
</evidence>
<dbReference type="GO" id="GO:0016925">
    <property type="term" value="P:protein sumoylation"/>
    <property type="evidence" value="ECO:0007669"/>
    <property type="project" value="UniProtKB-UniPathway"/>
</dbReference>
<dbReference type="InterPro" id="IPR003034">
    <property type="entry name" value="SAP_dom"/>
</dbReference>
<reference evidence="14" key="1">
    <citation type="submission" date="2018-05" db="EMBL/GenBank/DDBJ databases">
        <authorList>
            <person name="Lee H.-G."/>
            <person name="Oh H.-M."/>
            <person name="Lee J.-W."/>
        </authorList>
    </citation>
    <scope>NUCLEOTIDE SEQUENCE</scope>
    <source>
        <strain evidence="14">YC001</strain>
    </source>
</reference>
<dbReference type="InterPro" id="IPR011011">
    <property type="entry name" value="Znf_FYVE_PHD"/>
</dbReference>
<feature type="domain" description="SP-RING-type" evidence="13">
    <location>
        <begin position="461"/>
        <end position="544"/>
    </location>
</feature>
<dbReference type="Gene3D" id="3.30.40.10">
    <property type="entry name" value="Zinc/RING finger domain, C3HC4 (zinc finger)"/>
    <property type="match status" value="2"/>
</dbReference>
<keyword evidence="14" id="KW-0436">Ligase</keyword>
<dbReference type="GO" id="GO:0000785">
    <property type="term" value="C:chromatin"/>
    <property type="evidence" value="ECO:0007669"/>
    <property type="project" value="TreeGrafter"/>
</dbReference>
<feature type="compositionally biased region" description="Low complexity" evidence="11">
    <location>
        <begin position="699"/>
        <end position="732"/>
    </location>
</feature>
<feature type="region of interest" description="Disordered" evidence="11">
    <location>
        <begin position="699"/>
        <end position="736"/>
    </location>
</feature>
<evidence type="ECO:0000256" key="4">
    <source>
        <dbReference type="ARBA" id="ARBA00022679"/>
    </source>
</evidence>
<keyword evidence="5" id="KW-0479">Metal-binding</keyword>
<evidence type="ECO:0000256" key="11">
    <source>
        <dbReference type="SAM" id="MobiDB-lite"/>
    </source>
</evidence>
<evidence type="ECO:0000256" key="8">
    <source>
        <dbReference type="ARBA" id="ARBA00022833"/>
    </source>
</evidence>
<dbReference type="InterPro" id="IPR004181">
    <property type="entry name" value="Znf_MIZ"/>
</dbReference>
<evidence type="ECO:0000256" key="2">
    <source>
        <dbReference type="ARBA" id="ARBA00004718"/>
    </source>
</evidence>
<keyword evidence="4" id="KW-0808">Transferase</keyword>
<dbReference type="AlphaFoldDB" id="A0A411H971"/>
<comment type="similarity">
    <text evidence="3">Belongs to the PIAS family.</text>
</comment>
<sequence>MGKLDLDIIKAKVNAFRIAEAKDVLQQLGMSRSGNKPDLIARIMSVFSDAATLTAHGYRPRDSNRQELAASVIERVHNVQASQGHVPWQARRHISDLEQKAAAKGSAKDDSGVQAEAGSVAGSASAAEGPNKRQKVVSGLQDGPAVDEVITAFLTGADALSNTKVRCICSEHVERGQMLQCEGAFCGVWQHAACVRQHMRNTQPPPGPPGTTSASRQQFYCERCRVARADPFWEIFDPTVMPPAVANKFVKHATVHNALNQPTQVAVHGTGLKSMVLQKSNVMLLRAKPQEYKLMALCLELDDTVPFRIHWPCMPTYHLRRPTGRWCQVRVMQRPVSHYLGTNQRDEGCDLRPLLPPTGGTNAAGMMRKSLQLELADPQHTYLLLVYMMRRRSREQVKALMKPPEQLAQAVQRVCRHMHGGHNPARQCTAGDAAAPAAAGQPAAAAANRTANGVQTIESDDDDDIIVGNIVVSLKDPMSGARMNVPVRFTDTAGTAPSAFDLDTFLEMAQRSKKWLDPHNQEPSTIQNLQVDSYLAHILACLADNPEVTEIEINPDGQWRPAGSSSDFMSVLDQQKDMAAAAAQAAAAAATVGQAVAAAAAAASDDSDDEDDAEELRRAMAEFAAANQKAQAERAAAAAAAARKAVDVIDLVSDDEDEQPSAAAAAGVGSIQAAAGSGAPPAAANPIQQGLRIRLPQRLPQQHQQQPLQHMQHQQQPGARLAAGTTAAAAVGPPAPHSLGLGALEQQQAGLSRTLSQGAVPGVSGVHHPQQQQQQVWQQPGYSSPYSSSSTCSSIWLIWGYRMVSMQLANNSSNSSSRYGRCRYLWGL</sequence>
<keyword evidence="6 10" id="KW-0863">Zinc-finger</keyword>
<evidence type="ECO:0000313" key="14">
    <source>
        <dbReference type="EMBL" id="QBB20015.1"/>
    </source>
</evidence>
<comment type="subcellular location">
    <subcellularLocation>
        <location evidence="1">Nucleus</location>
    </subcellularLocation>
</comment>
<feature type="region of interest" description="Disordered" evidence="11">
    <location>
        <begin position="103"/>
        <end position="141"/>
    </location>
</feature>
<dbReference type="GO" id="GO:0005634">
    <property type="term" value="C:nucleus"/>
    <property type="evidence" value="ECO:0007669"/>
    <property type="project" value="UniProtKB-SubCell"/>
</dbReference>
<evidence type="ECO:0000256" key="9">
    <source>
        <dbReference type="ARBA" id="ARBA00023242"/>
    </source>
</evidence>
<accession>A0A411H971</accession>
<dbReference type="PROSITE" id="PS50800">
    <property type="entry name" value="SAP"/>
    <property type="match status" value="1"/>
</dbReference>
<dbReference type="PANTHER" id="PTHR10782:SF4">
    <property type="entry name" value="TONALLI, ISOFORM E"/>
    <property type="match status" value="1"/>
</dbReference>
<proteinExistence type="evidence at transcript level"/>
<feature type="compositionally biased region" description="Low complexity" evidence="11">
    <location>
        <begin position="112"/>
        <end position="129"/>
    </location>
</feature>
<evidence type="ECO:0000256" key="5">
    <source>
        <dbReference type="ARBA" id="ARBA00022723"/>
    </source>
</evidence>
<keyword evidence="8" id="KW-0862">Zinc</keyword>
<dbReference type="InterPro" id="IPR036361">
    <property type="entry name" value="SAP_dom_sf"/>
</dbReference>
<comment type="pathway">
    <text evidence="2">Protein modification; protein sumoylation.</text>
</comment>
<dbReference type="SMART" id="SM00249">
    <property type="entry name" value="PHD"/>
    <property type="match status" value="1"/>
</dbReference>
<dbReference type="InterPro" id="IPR013083">
    <property type="entry name" value="Znf_RING/FYVE/PHD"/>
</dbReference>
<dbReference type="PROSITE" id="PS01359">
    <property type="entry name" value="ZF_PHD_1"/>
    <property type="match status" value="1"/>
</dbReference>
<dbReference type="GO" id="GO:0016874">
    <property type="term" value="F:ligase activity"/>
    <property type="evidence" value="ECO:0007669"/>
    <property type="project" value="UniProtKB-KW"/>
</dbReference>
<evidence type="ECO:0000256" key="10">
    <source>
        <dbReference type="PROSITE-ProRule" id="PRU00452"/>
    </source>
</evidence>
<dbReference type="GO" id="GO:0008270">
    <property type="term" value="F:zinc ion binding"/>
    <property type="evidence" value="ECO:0007669"/>
    <property type="project" value="UniProtKB-KW"/>
</dbReference>
<organism evidence="14">
    <name type="scientific">Ettlia sp. YC001</name>
    <dbReference type="NCBI Taxonomy" id="1191503"/>
    <lineage>
        <taxon>Eukaryota</taxon>
        <taxon>Viridiplantae</taxon>
        <taxon>Chlorophyta</taxon>
        <taxon>core chlorophytes</taxon>
        <taxon>Chlorophyceae</taxon>
        <taxon>CS clade</taxon>
        <taxon>Chlamydomonadales</taxon>
        <taxon>Chlamydomonadales incertae sedis</taxon>
        <taxon>Ettlia</taxon>
    </lineage>
</organism>
<evidence type="ECO:0000256" key="3">
    <source>
        <dbReference type="ARBA" id="ARBA00005383"/>
    </source>
</evidence>
<dbReference type="InterPro" id="IPR001965">
    <property type="entry name" value="Znf_PHD"/>
</dbReference>
<dbReference type="SUPFAM" id="SSF57903">
    <property type="entry name" value="FYVE/PHD zinc finger"/>
    <property type="match status" value="1"/>
</dbReference>
<evidence type="ECO:0000259" key="13">
    <source>
        <dbReference type="PROSITE" id="PS51044"/>
    </source>
</evidence>
<dbReference type="Pfam" id="PF20826">
    <property type="entry name" value="PHD_5"/>
    <property type="match status" value="1"/>
</dbReference>
<evidence type="ECO:0000259" key="12">
    <source>
        <dbReference type="PROSITE" id="PS50800"/>
    </source>
</evidence>
<dbReference type="GO" id="GO:0061665">
    <property type="term" value="F:SUMO ligase activity"/>
    <property type="evidence" value="ECO:0007669"/>
    <property type="project" value="TreeGrafter"/>
</dbReference>
<protein>
    <submittedName>
        <fullName evidence="14">E3 SUMO protein ligase SIZ1-like proteon</fullName>
    </submittedName>
</protein>
<evidence type="ECO:0000256" key="6">
    <source>
        <dbReference type="ARBA" id="ARBA00022771"/>
    </source>
</evidence>
<dbReference type="EMBL" id="MH328244">
    <property type="protein sequence ID" value="QBB20015.1"/>
    <property type="molecule type" value="mRNA"/>
</dbReference>
<dbReference type="PANTHER" id="PTHR10782">
    <property type="entry name" value="ZINC FINGER MIZ DOMAIN-CONTAINING PROTEIN"/>
    <property type="match status" value="1"/>
</dbReference>
<name>A0A411H971_9CHLO</name>